<evidence type="ECO:0000256" key="4">
    <source>
        <dbReference type="ARBA" id="ARBA00023136"/>
    </source>
</evidence>
<feature type="transmembrane region" description="Helical" evidence="6">
    <location>
        <begin position="76"/>
        <end position="94"/>
    </location>
</feature>
<dbReference type="Pfam" id="PF03798">
    <property type="entry name" value="TRAM_LAG1_CLN8"/>
    <property type="match status" value="1"/>
</dbReference>
<dbReference type="PANTHER" id="PTHR31898">
    <property type="entry name" value="TRANSMEMBRANE PROTEIN 136"/>
    <property type="match status" value="1"/>
</dbReference>
<feature type="transmembrane region" description="Helical" evidence="6">
    <location>
        <begin position="38"/>
        <end position="56"/>
    </location>
</feature>
<dbReference type="GeneID" id="106457274"/>
<comment type="subcellular location">
    <subcellularLocation>
        <location evidence="1">Membrane</location>
        <topology evidence="1">Multi-pass membrane protein</topology>
    </subcellularLocation>
</comment>
<evidence type="ECO:0000256" key="3">
    <source>
        <dbReference type="ARBA" id="ARBA00022989"/>
    </source>
</evidence>
<dbReference type="RefSeq" id="XP_013772121.1">
    <property type="nucleotide sequence ID" value="XM_013916667.2"/>
</dbReference>
<evidence type="ECO:0000256" key="6">
    <source>
        <dbReference type="SAM" id="Phobius"/>
    </source>
</evidence>
<evidence type="ECO:0000256" key="1">
    <source>
        <dbReference type="ARBA" id="ARBA00004141"/>
    </source>
</evidence>
<feature type="domain" description="TLC" evidence="7">
    <location>
        <begin position="29"/>
        <end position="220"/>
    </location>
</feature>
<evidence type="ECO:0000256" key="2">
    <source>
        <dbReference type="ARBA" id="ARBA00022692"/>
    </source>
</evidence>
<feature type="transmembrane region" description="Helical" evidence="6">
    <location>
        <begin position="101"/>
        <end position="120"/>
    </location>
</feature>
<evidence type="ECO:0000313" key="8">
    <source>
        <dbReference type="Proteomes" id="UP000694941"/>
    </source>
</evidence>
<protein>
    <submittedName>
        <fullName evidence="9 10">Transmembrane protein 136-like</fullName>
    </submittedName>
</protein>
<keyword evidence="4 5" id="KW-0472">Membrane</keyword>
<dbReference type="PANTHER" id="PTHR31898:SF1">
    <property type="entry name" value="TLC DOMAIN-CONTAINING PROTEIN 5"/>
    <property type="match status" value="1"/>
</dbReference>
<accession>A0ABM1S618</accession>
<evidence type="ECO:0000259" key="7">
    <source>
        <dbReference type="PROSITE" id="PS50922"/>
    </source>
</evidence>
<feature type="transmembrane region" description="Helical" evidence="6">
    <location>
        <begin position="6"/>
        <end position="26"/>
    </location>
</feature>
<gene>
    <name evidence="9 10" type="primary">LOC106457274</name>
</gene>
<evidence type="ECO:0000313" key="9">
    <source>
        <dbReference type="RefSeq" id="XP_013772121.1"/>
    </source>
</evidence>
<dbReference type="RefSeq" id="XP_022239073.1">
    <property type="nucleotide sequence ID" value="XM_022383365.1"/>
</dbReference>
<proteinExistence type="predicted"/>
<name>A0ABM1S618_LIMPO</name>
<keyword evidence="2 5" id="KW-0812">Transmembrane</keyword>
<sequence length="284" mass="32338">MPCFSWTIVLFGTIGWTGLYWILCYLDRGKKPEWHCRLVTIVHGTTVSALSAWNAFVVGPWPLTNMGEPNTPEQEFTMAICLSYFLFDLAWCLLHKTEGPVMLLHHIISIVTLFLCIYMGHSGCEIVAAIGGGEVSNPVLQLRWFMLESGWKGTWEMDAVDYTFVAIFFYMRLYVGTHLLISICTHPRSFIWMQIGAITMYLISIVFMGMVAKFAYKKLQKINGLKDMVERSALINTKVLASKENVTQPTWVLHDCDKNGNIKLRNGFTMNGRDKDGHSKVFKT</sequence>
<dbReference type="InterPro" id="IPR042512">
    <property type="entry name" value="TLCD5"/>
</dbReference>
<feature type="transmembrane region" description="Helical" evidence="6">
    <location>
        <begin position="159"/>
        <end position="183"/>
    </location>
</feature>
<keyword evidence="3 6" id="KW-1133">Transmembrane helix</keyword>
<organism evidence="8 10">
    <name type="scientific">Limulus polyphemus</name>
    <name type="common">Atlantic horseshoe crab</name>
    <dbReference type="NCBI Taxonomy" id="6850"/>
    <lineage>
        <taxon>Eukaryota</taxon>
        <taxon>Metazoa</taxon>
        <taxon>Ecdysozoa</taxon>
        <taxon>Arthropoda</taxon>
        <taxon>Chelicerata</taxon>
        <taxon>Merostomata</taxon>
        <taxon>Xiphosura</taxon>
        <taxon>Limulidae</taxon>
        <taxon>Limulus</taxon>
    </lineage>
</organism>
<dbReference type="PROSITE" id="PS50922">
    <property type="entry name" value="TLC"/>
    <property type="match status" value="1"/>
</dbReference>
<dbReference type="InterPro" id="IPR006634">
    <property type="entry name" value="TLC-dom"/>
</dbReference>
<evidence type="ECO:0000313" key="10">
    <source>
        <dbReference type="RefSeq" id="XP_022239073.1"/>
    </source>
</evidence>
<dbReference type="Proteomes" id="UP000694941">
    <property type="component" value="Unplaced"/>
</dbReference>
<keyword evidence="8" id="KW-1185">Reference proteome</keyword>
<reference evidence="9 10" key="1">
    <citation type="submission" date="2025-05" db="UniProtKB">
        <authorList>
            <consortium name="RefSeq"/>
        </authorList>
    </citation>
    <scope>IDENTIFICATION</scope>
    <source>
        <tissue evidence="9 10">Muscle</tissue>
    </source>
</reference>
<feature type="transmembrane region" description="Helical" evidence="6">
    <location>
        <begin position="189"/>
        <end position="216"/>
    </location>
</feature>
<evidence type="ECO:0000256" key="5">
    <source>
        <dbReference type="PROSITE-ProRule" id="PRU00205"/>
    </source>
</evidence>
<dbReference type="SMART" id="SM00724">
    <property type="entry name" value="TLC"/>
    <property type="match status" value="1"/>
</dbReference>